<feature type="compositionally biased region" description="Polar residues" evidence="1">
    <location>
        <begin position="579"/>
        <end position="592"/>
    </location>
</feature>
<feature type="region of interest" description="Disordered" evidence="1">
    <location>
        <begin position="816"/>
        <end position="836"/>
    </location>
</feature>
<feature type="region of interest" description="Disordered" evidence="1">
    <location>
        <begin position="675"/>
        <end position="707"/>
    </location>
</feature>
<feature type="region of interest" description="Disordered" evidence="1">
    <location>
        <begin position="525"/>
        <end position="592"/>
    </location>
</feature>
<keyword evidence="3" id="KW-1185">Reference proteome</keyword>
<feature type="region of interest" description="Disordered" evidence="1">
    <location>
        <begin position="1271"/>
        <end position="1319"/>
    </location>
</feature>
<feature type="compositionally biased region" description="Basic and acidic residues" evidence="1">
    <location>
        <begin position="816"/>
        <end position="830"/>
    </location>
</feature>
<organism evidence="2 3">
    <name type="scientific">Heracleum sosnowskyi</name>
    <dbReference type="NCBI Taxonomy" id="360622"/>
    <lineage>
        <taxon>Eukaryota</taxon>
        <taxon>Viridiplantae</taxon>
        <taxon>Streptophyta</taxon>
        <taxon>Embryophyta</taxon>
        <taxon>Tracheophyta</taxon>
        <taxon>Spermatophyta</taxon>
        <taxon>Magnoliopsida</taxon>
        <taxon>eudicotyledons</taxon>
        <taxon>Gunneridae</taxon>
        <taxon>Pentapetalae</taxon>
        <taxon>asterids</taxon>
        <taxon>campanulids</taxon>
        <taxon>Apiales</taxon>
        <taxon>Apiaceae</taxon>
        <taxon>Apioideae</taxon>
        <taxon>apioid superclade</taxon>
        <taxon>Tordylieae</taxon>
        <taxon>Tordyliinae</taxon>
        <taxon>Heracleum</taxon>
    </lineage>
</organism>
<evidence type="ECO:0000313" key="3">
    <source>
        <dbReference type="Proteomes" id="UP001237642"/>
    </source>
</evidence>
<reference evidence="2" key="2">
    <citation type="submission" date="2023-05" db="EMBL/GenBank/DDBJ databases">
        <authorList>
            <person name="Schelkunov M.I."/>
        </authorList>
    </citation>
    <scope>NUCLEOTIDE SEQUENCE</scope>
    <source>
        <strain evidence="2">Hsosn_3</strain>
        <tissue evidence="2">Leaf</tissue>
    </source>
</reference>
<feature type="compositionally biased region" description="Low complexity" evidence="1">
    <location>
        <begin position="128"/>
        <end position="139"/>
    </location>
</feature>
<proteinExistence type="predicted"/>
<name>A0AAD8IJL0_9APIA</name>
<feature type="compositionally biased region" description="Polar residues" evidence="1">
    <location>
        <begin position="891"/>
        <end position="906"/>
    </location>
</feature>
<comment type="caution">
    <text evidence="2">The sequence shown here is derived from an EMBL/GenBank/DDBJ whole genome shotgun (WGS) entry which is preliminary data.</text>
</comment>
<feature type="region of interest" description="Disordered" evidence="1">
    <location>
        <begin position="877"/>
        <end position="938"/>
    </location>
</feature>
<feature type="compositionally biased region" description="Basic and acidic residues" evidence="1">
    <location>
        <begin position="1293"/>
        <end position="1318"/>
    </location>
</feature>
<sequence length="1683" mass="184973">MPGNEIGDRVHNFFEQEHVSQGQHHSQSADVNWAGVDNNRWDGSQRQYDDALSYKIKDYSPQQSDLEARNIHSQQVQYGITSPPLARPGLGNNRSHSQHPDLNGNIYGHQVFEKRPDEANFLGVGIESNRNNSNGRSFSLYGPSHGSGPEHPATSGRTDSFESPVSYDFFGGQPKMNDHPGVLQSLPQQQTGFSDMHQLQQQLMYRKMQELQRQEDIQHLHARQQHSVKQVPAFSRQVSGKNSHDFINGTPVSDASHPWTTETPKGQGQASNSVNLVRKQVDQSLPGVPISTLRNNLNQDQFVKDKSLQQMATHNNSFQSNHHAAFSQQASMKDEHVHNRQGFQGKDLFGHTSHQGPSSRMNLENLKQLSSREKNIVNPKFQEKQVINGPPDISHDKIVGQAPSLQNSIALDPAEEKILFGSDDDSIWDAFGKKADEGVSNLLDSAEFMNGLPSIQSGSWSALMQSAVAETSSNDVGNQEDWTNSSTQNPDLSAGFTFGSFAPSDNTNGYHNRAQGVLQFGHKVSQEHVEGSQSNSSQRPIQQSLAGGSNWLNSKNQSDGSASHTLDADMNGRRYSNHWAPQQNGPSQPSKPYNWNVTSGFAPNGQNIHENENYLRNYQENGQNRVMHESLNLKDGIHEVNSISNSSAELGQLRSTTRSSLAGCSSNAAGAVLKSTKSTGSEEGSFLDGWKPMETSVKSRESENSRKLEHLLKKGPQLVKSAFHSSGEEANTQVINTSLAGGKQKSSNQVDQKFAGPRKFQYHPMGNLDEDVEPSYQMREVNNSKMMPLHNSQGIKSQDKGFFGQSKLLGQFPEGSFEKEKGHLPDHQGDTSRPYEVSFKSNLPGYVPAMSSARKKTAGMSTSYSSENMLELLYKGDQSKERSTEKHHTSTGHSSLSQTPEAESSDGTGGCLQDNQSSATQGFGLQLAPPSQRPGSTHLFSSLSQTVKYSSSTQSTVVGGDKVQWMLDPTAVDQSMPSPHEVGQREFKNNRTVIPGHTSSEELPPKMQENFSSDSGYARSQLQDQLISKTSGQVSIDSHSRLGNQFAGNSLLAKAGSAPYDNTTSSLNIASPTPTNYPHDRVSVSKISAGELSVSPSITTTGTSHKGAPTNMLSSTWPNVPPQQRYVGTHGRHAQPNPVQSHQSDIVESTFSVPHNLVDQGPTLMDDIPSEVSSGSKGLIQQLNESARNEHNIQQAHCAPPLNPPSTQRDIEAFGRTLKPNNFIQQNFSLVNQIRAMKTVETDPSDRGSKRLKGPINRVIAEQVALRTGQPYEGDVMVEDPPLSSSSVPSIDPKMHRFSEPEGDEGKNASSNKTEKLPSQDMLAFDQAESENIRNGSTTASVRTEFPSIPSISPQMPPSWFNQYGSFKNAQMLQVYDASKAVTLKTVEHPSRRSFNNFHTESQENTNVVADTIEISNKQQNSIPGLLAIEQLSSLQSLLPDDACGNLVISRPKKRKCATSELQSWQKEVSQSCPDLPCLRMAEENWAKAAQRISEKVEDDVETIEAGLPMPRARRRLSLTRQLMQLLFPAPPAVIFSAEARSDYEALTYFVARRTLGDTCSLMSCSDRANLPVKCKASDRSHEQRTSLVIGDFMGRVGKLETELSRLDKRASVSDLRMEVQDVEKISIINRFAMFHSRLQADGADTSSLPGASANSQKPFPRRFVTAVPLPKNLPDSVQCLSL</sequence>
<feature type="compositionally biased region" description="Polar residues" evidence="1">
    <location>
        <begin position="531"/>
        <end position="564"/>
    </location>
</feature>
<dbReference type="EMBL" id="JAUIZM010000004">
    <property type="protein sequence ID" value="KAK1386751.1"/>
    <property type="molecule type" value="Genomic_DNA"/>
</dbReference>
<evidence type="ECO:0000313" key="2">
    <source>
        <dbReference type="EMBL" id="KAK1386751.1"/>
    </source>
</evidence>
<dbReference type="PANTHER" id="PTHR31267">
    <property type="entry name" value="DENTIN SIALOPHOSPHOPROTEIN-LIKE PROTEIN"/>
    <property type="match status" value="1"/>
</dbReference>
<feature type="region of interest" description="Disordered" evidence="1">
    <location>
        <begin position="471"/>
        <end position="490"/>
    </location>
</feature>
<feature type="compositionally biased region" description="Basic and acidic residues" evidence="1">
    <location>
        <begin position="877"/>
        <end position="888"/>
    </location>
</feature>
<evidence type="ECO:0000256" key="1">
    <source>
        <dbReference type="SAM" id="MobiDB-lite"/>
    </source>
</evidence>
<protein>
    <submittedName>
        <fullName evidence="2">Uncharacterized protein</fullName>
    </submittedName>
</protein>
<accession>A0AAD8IJL0</accession>
<gene>
    <name evidence="2" type="ORF">POM88_014929</name>
</gene>
<reference evidence="2" key="1">
    <citation type="submission" date="2023-02" db="EMBL/GenBank/DDBJ databases">
        <title>Genome of toxic invasive species Heracleum sosnowskyi carries increased number of genes despite the absence of recent whole-genome duplications.</title>
        <authorList>
            <person name="Schelkunov M."/>
            <person name="Shtratnikova V."/>
            <person name="Makarenko M."/>
            <person name="Klepikova A."/>
            <person name="Omelchenko D."/>
            <person name="Novikova G."/>
            <person name="Obukhova E."/>
            <person name="Bogdanov V."/>
            <person name="Penin A."/>
            <person name="Logacheva M."/>
        </authorList>
    </citation>
    <scope>NUCLEOTIDE SEQUENCE</scope>
    <source>
        <strain evidence="2">Hsosn_3</strain>
        <tissue evidence="2">Leaf</tissue>
    </source>
</reference>
<feature type="compositionally biased region" description="Polar residues" evidence="1">
    <location>
        <begin position="1009"/>
        <end position="1018"/>
    </location>
</feature>
<feature type="compositionally biased region" description="Polar residues" evidence="1">
    <location>
        <begin position="913"/>
        <end position="923"/>
    </location>
</feature>
<feature type="region of interest" description="Disordered" evidence="1">
    <location>
        <begin position="994"/>
        <end position="1018"/>
    </location>
</feature>
<feature type="region of interest" description="Disordered" evidence="1">
    <location>
        <begin position="125"/>
        <end position="171"/>
    </location>
</feature>
<dbReference type="Proteomes" id="UP001237642">
    <property type="component" value="Unassembled WGS sequence"/>
</dbReference>
<feature type="compositionally biased region" description="Basic and acidic residues" evidence="1">
    <location>
        <begin position="697"/>
        <end position="707"/>
    </location>
</feature>
<dbReference type="PANTHER" id="PTHR31267:SF2">
    <property type="entry name" value="EXPRESSED PROTEIN"/>
    <property type="match status" value="1"/>
</dbReference>
<feature type="region of interest" description="Disordered" evidence="1">
    <location>
        <begin position="250"/>
        <end position="273"/>
    </location>
</feature>